<evidence type="ECO:0000313" key="2">
    <source>
        <dbReference type="EMBL" id="KAK3208929.1"/>
    </source>
</evidence>
<keyword evidence="3" id="KW-1185">Reference proteome</keyword>
<dbReference type="InterPro" id="IPR010730">
    <property type="entry name" value="HET"/>
</dbReference>
<name>A0AAN6M0U8_9PLEO</name>
<dbReference type="EMBL" id="WVTA01000006">
    <property type="protein sequence ID" value="KAK3208929.1"/>
    <property type="molecule type" value="Genomic_DNA"/>
</dbReference>
<feature type="domain" description="Heterokaryon incompatibility" evidence="1">
    <location>
        <begin position="144"/>
        <end position="283"/>
    </location>
</feature>
<dbReference type="Proteomes" id="UP001280581">
    <property type="component" value="Unassembled WGS sequence"/>
</dbReference>
<evidence type="ECO:0000313" key="3">
    <source>
        <dbReference type="Proteomes" id="UP001280581"/>
    </source>
</evidence>
<dbReference type="Pfam" id="PF06985">
    <property type="entry name" value="HET"/>
    <property type="match status" value="1"/>
</dbReference>
<dbReference type="AlphaFoldDB" id="A0AAN6M0U8"/>
<accession>A0AAN6M0U8</accession>
<dbReference type="PANTHER" id="PTHR33112">
    <property type="entry name" value="DOMAIN PROTEIN, PUTATIVE-RELATED"/>
    <property type="match status" value="1"/>
</dbReference>
<comment type="caution">
    <text evidence="2">The sequence shown here is derived from an EMBL/GenBank/DDBJ whole genome shotgun (WGS) entry which is preliminary data.</text>
</comment>
<dbReference type="PANTHER" id="PTHR33112:SF1">
    <property type="entry name" value="HETEROKARYON INCOMPATIBILITY DOMAIN-CONTAINING PROTEIN"/>
    <property type="match status" value="1"/>
</dbReference>
<organism evidence="2 3">
    <name type="scientific">Pseudopithomyces chartarum</name>
    <dbReference type="NCBI Taxonomy" id="1892770"/>
    <lineage>
        <taxon>Eukaryota</taxon>
        <taxon>Fungi</taxon>
        <taxon>Dikarya</taxon>
        <taxon>Ascomycota</taxon>
        <taxon>Pezizomycotina</taxon>
        <taxon>Dothideomycetes</taxon>
        <taxon>Pleosporomycetidae</taxon>
        <taxon>Pleosporales</taxon>
        <taxon>Massarineae</taxon>
        <taxon>Didymosphaeriaceae</taxon>
        <taxon>Pseudopithomyces</taxon>
    </lineage>
</organism>
<proteinExistence type="predicted"/>
<reference evidence="2 3" key="1">
    <citation type="submission" date="2021-02" db="EMBL/GenBank/DDBJ databases">
        <title>Genome assembly of Pseudopithomyces chartarum.</title>
        <authorList>
            <person name="Jauregui R."/>
            <person name="Singh J."/>
            <person name="Voisey C."/>
        </authorList>
    </citation>
    <scope>NUCLEOTIDE SEQUENCE [LARGE SCALE GENOMIC DNA]</scope>
    <source>
        <strain evidence="2 3">AGR01</strain>
    </source>
</reference>
<sequence length="635" mass="72751">MRASDIEHLKGKPWFMFSRHTEDLPDRLYHLVKDKLIVFSTSENGTPPGDIPYIAAGNITLPSQLKHVQPCIDFDQVKSWLGICTEIHADLCHGIDNTDQPLEQWQSTASISRYQQGDNYNIHNLRVMDCHNGDVVLATGNDPYVALSYVWGNDSGATHQTSPYPKTIRDAMAVTLKLGYRWLWVDKYCINKSTPEDFYKQLQQMDVIYKSAAVTIVAAAGDGTQYGLPGVDNTQHGSSGADTRYRKQQLFTSINDEYMHTMPKLDFSPQTCRWMTRAWTYQEGLLSTRRLIFTDDQLYFECRGSYLVEMLHLHPQRLKKLEAPGKRYYHHRYRNSGRMGLFPLNGCGVDPWDLYNRISEYSERSLTHDSDILNGILGIFRAFEKLIVPMRHIWGIPFPKETSVINEAKRFHQKTKRVWPMFSESLQWGLERPSRRRLNFPSWSWTGWYGKVTWPAQYTDVGVYQSSNKLGRPRNPKLNEEAFQLSVELRNGAAISWAEFQANYDTLLGSNELSQFIRMEAQTTPTSCVFDATGDQVCGIQFLLQLVDGSPLAVSADITAAYDLRPHDTFLALHVLRTMVGNQGRDIGMVLPPIVTQHLVIVKDMGGHWERVATAFYVVDREREVNLTWQCVRLG</sequence>
<protein>
    <recommendedName>
        <fullName evidence="1">Heterokaryon incompatibility domain-containing protein</fullName>
    </recommendedName>
</protein>
<evidence type="ECO:0000259" key="1">
    <source>
        <dbReference type="Pfam" id="PF06985"/>
    </source>
</evidence>
<gene>
    <name evidence="2" type="ORF">GRF29_69g143538</name>
</gene>